<comment type="similarity">
    <text evidence="1">Belongs to the carbon-nitrogen hydrolase superfamily. BTD/VNN family.</text>
</comment>
<dbReference type="InterPro" id="IPR036526">
    <property type="entry name" value="C-N_Hydrolase_sf"/>
</dbReference>
<accession>A0A1B6HRK3</accession>
<feature type="non-terminal residue" evidence="4">
    <location>
        <position position="1"/>
    </location>
</feature>
<name>A0A1B6HRK3_9HEMI</name>
<evidence type="ECO:0000256" key="1">
    <source>
        <dbReference type="ARBA" id="ARBA00008225"/>
    </source>
</evidence>
<dbReference type="Pfam" id="PF00795">
    <property type="entry name" value="CN_hydrolase"/>
    <property type="match status" value="1"/>
</dbReference>
<dbReference type="EMBL" id="GECU01030389">
    <property type="protein sequence ID" value="JAS77317.1"/>
    <property type="molecule type" value="Transcribed_RNA"/>
</dbReference>
<keyword evidence="2" id="KW-0378">Hydrolase</keyword>
<dbReference type="PANTHER" id="PTHR10609:SF14">
    <property type="entry name" value="BIOTINIDASE"/>
    <property type="match status" value="1"/>
</dbReference>
<dbReference type="InterPro" id="IPR040154">
    <property type="entry name" value="Biotinidase/VNN"/>
</dbReference>
<dbReference type="Gene3D" id="3.60.110.10">
    <property type="entry name" value="Carbon-nitrogen hydrolase"/>
    <property type="match status" value="1"/>
</dbReference>
<gene>
    <name evidence="4" type="ORF">g.13864</name>
</gene>
<proteinExistence type="inferred from homology"/>
<dbReference type="InterPro" id="IPR003010">
    <property type="entry name" value="C-N_Hydrolase"/>
</dbReference>
<dbReference type="InterPro" id="IPR043957">
    <property type="entry name" value="Vanin_C"/>
</dbReference>
<feature type="domain" description="CN hydrolase" evidence="3">
    <location>
        <begin position="48"/>
        <end position="307"/>
    </location>
</feature>
<evidence type="ECO:0000256" key="2">
    <source>
        <dbReference type="ARBA" id="ARBA00022801"/>
    </source>
</evidence>
<dbReference type="GO" id="GO:0016787">
    <property type="term" value="F:hydrolase activity"/>
    <property type="evidence" value="ECO:0007669"/>
    <property type="project" value="UniProtKB-KW"/>
</dbReference>
<dbReference type="PROSITE" id="PS50263">
    <property type="entry name" value="CN_HYDROLASE"/>
    <property type="match status" value="1"/>
</dbReference>
<sequence length="609" mass="67045">SLLSTTTVLLLLLFTVTANYYFLLLAAMMLSALLLLLVADLNSAAEYYTAAVVEYHAPANPTLPADEVLLNNAKVFVDYMRNASAQQVDIIVFPEGGLHGHESRNKFIEVPSPADKIVPCDHNATYHPALVLLSCSSRNLTMYVVINLSEKFYNSSNGTEYYNTNVAFDRNGMVVGRYRKFNPYGEPVNKPALPDHHYFETDFGVRFGMFTCFDIEFLEPAIVMAIQFGIRHFVFPLCWISELPFLTALQSQWGWAYSLDVVLLAAGCNDPQSGGSGTGIYVGKQGALKAFQTNAVTSTMLIGQVPVNLTKGEKYPPASTVYLDPSRRYVTDHQEIIEVNLLDKVASGGTSTLARTNSTLEMLRDYLDVYETFPLVPSPAPPGPFGSVNISTTWDKTLCQHGLCCRLQLQMTNTFSTSPPTGTNRGDDFSRYPYRLVMFDGVRWYGGGIATGGVQVCGIVSCVNDSISSCGLRADASSRRVETIGSSDNYGLLYKTATVFESIVITPIFNYNSTLIFPDIFVTGNGDDYGSLVTTNSFSFTTTEPYDGFVMSSLHIKGPIPNLITAAVYSRQFNRDGQKRTELASTARSLVPQSIIMMCVIYIILSSFY</sequence>
<dbReference type="Pfam" id="PF19018">
    <property type="entry name" value="Vanin_C"/>
    <property type="match status" value="1"/>
</dbReference>
<protein>
    <recommendedName>
        <fullName evidence="3">CN hydrolase domain-containing protein</fullName>
    </recommendedName>
</protein>
<evidence type="ECO:0000313" key="4">
    <source>
        <dbReference type="EMBL" id="JAS77317.1"/>
    </source>
</evidence>
<evidence type="ECO:0000259" key="3">
    <source>
        <dbReference type="PROSITE" id="PS50263"/>
    </source>
</evidence>
<dbReference type="SUPFAM" id="SSF56317">
    <property type="entry name" value="Carbon-nitrogen hydrolase"/>
    <property type="match status" value="1"/>
</dbReference>
<dbReference type="PANTHER" id="PTHR10609">
    <property type="entry name" value="BIOTINIDASE-RELATED"/>
    <property type="match status" value="1"/>
</dbReference>
<organism evidence="4">
    <name type="scientific">Homalodisca liturata</name>
    <dbReference type="NCBI Taxonomy" id="320908"/>
    <lineage>
        <taxon>Eukaryota</taxon>
        <taxon>Metazoa</taxon>
        <taxon>Ecdysozoa</taxon>
        <taxon>Arthropoda</taxon>
        <taxon>Hexapoda</taxon>
        <taxon>Insecta</taxon>
        <taxon>Pterygota</taxon>
        <taxon>Neoptera</taxon>
        <taxon>Paraneoptera</taxon>
        <taxon>Hemiptera</taxon>
        <taxon>Auchenorrhyncha</taxon>
        <taxon>Membracoidea</taxon>
        <taxon>Cicadellidae</taxon>
        <taxon>Cicadellinae</taxon>
        <taxon>Proconiini</taxon>
        <taxon>Homalodisca</taxon>
    </lineage>
</organism>
<reference evidence="4" key="1">
    <citation type="submission" date="2015-11" db="EMBL/GenBank/DDBJ databases">
        <title>De novo transcriptome assembly of four potential Pierce s Disease insect vectors from Arizona vineyards.</title>
        <authorList>
            <person name="Tassone E.E."/>
        </authorList>
    </citation>
    <scope>NUCLEOTIDE SEQUENCE</scope>
</reference>
<dbReference type="AlphaFoldDB" id="A0A1B6HRK3"/>